<name>A0A0E9X781_ANGAN</name>
<reference evidence="1" key="1">
    <citation type="submission" date="2014-11" db="EMBL/GenBank/DDBJ databases">
        <authorList>
            <person name="Amaro Gonzalez C."/>
        </authorList>
    </citation>
    <scope>NUCLEOTIDE SEQUENCE</scope>
</reference>
<dbReference type="EMBL" id="GBXM01009975">
    <property type="protein sequence ID" value="JAH98602.1"/>
    <property type="molecule type" value="Transcribed_RNA"/>
</dbReference>
<dbReference type="AlphaFoldDB" id="A0A0E9X781"/>
<organism evidence="1">
    <name type="scientific">Anguilla anguilla</name>
    <name type="common">European freshwater eel</name>
    <name type="synonym">Muraena anguilla</name>
    <dbReference type="NCBI Taxonomy" id="7936"/>
    <lineage>
        <taxon>Eukaryota</taxon>
        <taxon>Metazoa</taxon>
        <taxon>Chordata</taxon>
        <taxon>Craniata</taxon>
        <taxon>Vertebrata</taxon>
        <taxon>Euteleostomi</taxon>
        <taxon>Actinopterygii</taxon>
        <taxon>Neopterygii</taxon>
        <taxon>Teleostei</taxon>
        <taxon>Anguilliformes</taxon>
        <taxon>Anguillidae</taxon>
        <taxon>Anguilla</taxon>
    </lineage>
</organism>
<protein>
    <submittedName>
        <fullName evidence="1">Uncharacterized protein</fullName>
    </submittedName>
</protein>
<accession>A0A0E9X781</accession>
<reference evidence="1" key="2">
    <citation type="journal article" date="2015" name="Fish Shellfish Immunol.">
        <title>Early steps in the European eel (Anguilla anguilla)-Vibrio vulnificus interaction in the gills: Role of the RtxA13 toxin.</title>
        <authorList>
            <person name="Callol A."/>
            <person name="Pajuelo D."/>
            <person name="Ebbesson L."/>
            <person name="Teles M."/>
            <person name="MacKenzie S."/>
            <person name="Amaro C."/>
        </authorList>
    </citation>
    <scope>NUCLEOTIDE SEQUENCE</scope>
</reference>
<proteinExistence type="predicted"/>
<sequence length="68" mass="7648">MEGREKKIKWWSDWCRGVTVGSEEEQFLRITRSRRLPALCVGGDALGRDRMSEVGAGRLQSGRHQGGC</sequence>
<evidence type="ECO:0000313" key="1">
    <source>
        <dbReference type="EMBL" id="JAH98602.1"/>
    </source>
</evidence>